<evidence type="ECO:0000256" key="2">
    <source>
        <dbReference type="ARBA" id="ARBA00007128"/>
    </source>
</evidence>
<evidence type="ECO:0000256" key="3">
    <source>
        <dbReference type="ARBA" id="ARBA00022600"/>
    </source>
</evidence>
<comment type="caution">
    <text evidence="9">The sequence shown here is derived from an EMBL/GenBank/DDBJ whole genome shotgun (WGS) entry which is preliminary data.</text>
</comment>
<comment type="pathway">
    <text evidence="1">Glycan biosynthesis; glycogen metabolism.</text>
</comment>
<keyword evidence="9" id="KW-0418">Kinase</keyword>
<dbReference type="OrthoDB" id="6091662at2"/>
<dbReference type="Pfam" id="PF00723">
    <property type="entry name" value="Glyco_hydro_15"/>
    <property type="match status" value="1"/>
</dbReference>
<evidence type="ECO:0000256" key="1">
    <source>
        <dbReference type="ARBA" id="ARBA00005131"/>
    </source>
</evidence>
<dbReference type="SUPFAM" id="SSF48208">
    <property type="entry name" value="Six-hairpin glycosidases"/>
    <property type="match status" value="1"/>
</dbReference>
<evidence type="ECO:0000313" key="9">
    <source>
        <dbReference type="EMBL" id="RZS51953.1"/>
    </source>
</evidence>
<dbReference type="Pfam" id="PF19292">
    <property type="entry name" value="KPBB_C"/>
    <property type="match status" value="1"/>
</dbReference>
<evidence type="ECO:0000256" key="5">
    <source>
        <dbReference type="ARBA" id="ARBA00023277"/>
    </source>
</evidence>
<dbReference type="InterPro" id="IPR008928">
    <property type="entry name" value="6-hairpin_glycosidase_sf"/>
</dbReference>
<dbReference type="GO" id="GO:0005516">
    <property type="term" value="F:calmodulin binding"/>
    <property type="evidence" value="ECO:0007669"/>
    <property type="project" value="UniProtKB-KW"/>
</dbReference>
<dbReference type="Gene3D" id="1.50.10.10">
    <property type="match status" value="1"/>
</dbReference>
<proteinExistence type="inferred from homology"/>
<dbReference type="InterPro" id="IPR045583">
    <property type="entry name" value="KPBA/B_C"/>
</dbReference>
<dbReference type="PANTHER" id="PTHR10749">
    <property type="entry name" value="PHOSPHORYLASE B KINASE REGULATORY SUBUNIT"/>
    <property type="match status" value="1"/>
</dbReference>
<organism evidence="9 10">
    <name type="scientific">Sphaerotilus mobilis</name>
    <dbReference type="NCBI Taxonomy" id="47994"/>
    <lineage>
        <taxon>Bacteria</taxon>
        <taxon>Pseudomonadati</taxon>
        <taxon>Pseudomonadota</taxon>
        <taxon>Betaproteobacteria</taxon>
        <taxon>Burkholderiales</taxon>
        <taxon>Sphaerotilaceae</taxon>
        <taxon>Sphaerotilus</taxon>
    </lineage>
</organism>
<dbReference type="GO" id="GO:0016301">
    <property type="term" value="F:kinase activity"/>
    <property type="evidence" value="ECO:0007669"/>
    <property type="project" value="UniProtKB-KW"/>
</dbReference>
<dbReference type="InterPro" id="IPR011613">
    <property type="entry name" value="GH15-like"/>
</dbReference>
<feature type="region of interest" description="Disordered" evidence="6">
    <location>
        <begin position="1177"/>
        <end position="1198"/>
    </location>
</feature>
<keyword evidence="3" id="KW-0321">Glycogen metabolism</keyword>
<dbReference type="GO" id="GO:0005964">
    <property type="term" value="C:phosphorylase kinase complex"/>
    <property type="evidence" value="ECO:0007669"/>
    <property type="project" value="TreeGrafter"/>
</dbReference>
<accession>A0A4Q7LDE3</accession>
<evidence type="ECO:0000313" key="10">
    <source>
        <dbReference type="Proteomes" id="UP000293433"/>
    </source>
</evidence>
<feature type="region of interest" description="Disordered" evidence="6">
    <location>
        <begin position="1"/>
        <end position="27"/>
    </location>
</feature>
<dbReference type="AlphaFoldDB" id="A0A4Q7LDE3"/>
<dbReference type="PANTHER" id="PTHR10749:SF7">
    <property type="entry name" value="PHOSPHORYLASE B KINASE REGULATORY SUBUNIT ALPHA-RELATED"/>
    <property type="match status" value="1"/>
</dbReference>
<protein>
    <submittedName>
        <fullName evidence="9">Phosphorylase kinase alpha/beta subunit</fullName>
    </submittedName>
</protein>
<dbReference type="UniPathway" id="UPA00163"/>
<dbReference type="InterPro" id="IPR012341">
    <property type="entry name" value="6hp_glycosidase-like_sf"/>
</dbReference>
<name>A0A4Q7LDE3_9BURK</name>
<sequence length="1198" mass="131378">MTARQAAASRKASAEADRQTAKAIAAQAAPAAPAAPADPLAGWVEQARQIILSRQDPNTGLLPASTAITVHGDYTHAWVRDNVYSILAIWALELAHRERDPGLSAELRGRVEALMRGLLAAMLKQAHKVERFKHTQHPLDALHAKYATTTGDPVVGDAEWGHLQIDATAIFLLQLAQMSASGLSIVREPHEVAFVQNLVHYLARAHRTPDYGIWERGHKQNQGRAEINASSVGMAKAALEAIADADLLPGRAPRILVQGDDIAHARSTLAALLPRESESKETDGALLSVIGYPAFAVDDPALIAATRERIVAKLQGRYGCKRFLRDGHQTVVEDHSRLHYEQGELQRFRRIESEWPLFFTYLLIDARLREDQAQAADYRARLEALMVERDGQRLLPELYIVPAEHIEAEREQPHSQDRVPNDNVPLVWAQSLYLVGALLQEGWVRPEQLDPLNRQRALDALKGPAPAVAVDAPATTAPQATVQLALLATDPLVQARLAVHGIAAQTLAEVRPLAEVRYADELDQMLTDLGRWNDLGLSGRPPQRLGALATSRVYRQGGRTTVFLPSLFNRQGFYLGLDNGLLIDELRAEIAWLGRHARHLPWAVDLHVAADDATPALVYRRERRPTRPLMVVLVTQPMLDTRGADGLLAWLRGLQAPVEDSEQGRAAAAALRVGTLAELLPQTAVCSVDHLPALPAQPRSAPDTGAVAAAVLHWEEAATRALSPARAATLEREHDPSFHQRLLARSRNPYEQIEVLSLLSQRWGLDARSSLGGTVRELAEAIYARAGAERRWGVLRRAAAVLDIQDQTLEEAAAQIVGRGKQVSLGRAYDVQAIIASPLGNAELFERLRRFGGDDARARLLIQELVLLLGTMIKADPGLFKGTLTLRPWYLLLLITGRLALEHAISQAEAFDHLLDCSPQALMARLREVIAREQEMGRDLVRLQSLQVHETGDGETALVAVDFSASHDPALPDDVPGWLAWRELSGVLTRVPGDFHERIWALLRQVPGLVIGDQLDARNRLDSTLARADSTPGERGFALQVEELLEKIQAPEYRQLTIEALLALSDIFRANAELRLGSWLVMDVLIGIAVRLGWQERRIGHVAADYNEHRAQAWTEFYANPPHRVANLVMAAVRYLVDQARAEAAEAAAQAEKAAADAAAEAAPPAELVEPLAEPVAEPPEAPVAIDATPVEVQDDAR</sequence>
<evidence type="ECO:0000256" key="6">
    <source>
        <dbReference type="SAM" id="MobiDB-lite"/>
    </source>
</evidence>
<keyword evidence="4" id="KW-0112">Calmodulin-binding</keyword>
<dbReference type="InterPro" id="IPR008734">
    <property type="entry name" value="PHK_A/B_su"/>
</dbReference>
<comment type="similarity">
    <text evidence="2">Belongs to the phosphorylase b kinase regulatory chain family.</text>
</comment>
<dbReference type="EMBL" id="SGWV01000011">
    <property type="protein sequence ID" value="RZS51953.1"/>
    <property type="molecule type" value="Genomic_DNA"/>
</dbReference>
<feature type="domain" description="GH15-like" evidence="7">
    <location>
        <begin position="46"/>
        <end position="887"/>
    </location>
</feature>
<evidence type="ECO:0000259" key="7">
    <source>
        <dbReference type="Pfam" id="PF00723"/>
    </source>
</evidence>
<reference evidence="9 10" key="1">
    <citation type="submission" date="2019-02" db="EMBL/GenBank/DDBJ databases">
        <title>Genomic Encyclopedia of Type Strains, Phase IV (KMG-IV): sequencing the most valuable type-strain genomes for metagenomic binning, comparative biology and taxonomic classification.</title>
        <authorList>
            <person name="Goeker M."/>
        </authorList>
    </citation>
    <scope>NUCLEOTIDE SEQUENCE [LARGE SCALE GENOMIC DNA]</scope>
    <source>
        <strain evidence="9 10">DSM 10617</strain>
    </source>
</reference>
<keyword evidence="10" id="KW-1185">Reference proteome</keyword>
<dbReference type="GO" id="GO:0005977">
    <property type="term" value="P:glycogen metabolic process"/>
    <property type="evidence" value="ECO:0007669"/>
    <property type="project" value="UniProtKB-UniPathway"/>
</dbReference>
<evidence type="ECO:0000256" key="4">
    <source>
        <dbReference type="ARBA" id="ARBA00022860"/>
    </source>
</evidence>
<keyword evidence="5" id="KW-0119">Carbohydrate metabolism</keyword>
<gene>
    <name evidence="9" type="ORF">EV685_3138</name>
</gene>
<feature type="domain" description="Phosphorylase b kinase regulatory subunit alpha/beta C-terminal" evidence="8">
    <location>
        <begin position="902"/>
        <end position="1142"/>
    </location>
</feature>
<dbReference type="RefSeq" id="WP_130482978.1">
    <property type="nucleotide sequence ID" value="NZ_SGWV01000011.1"/>
</dbReference>
<dbReference type="Proteomes" id="UP000293433">
    <property type="component" value="Unassembled WGS sequence"/>
</dbReference>
<keyword evidence="9" id="KW-0808">Transferase</keyword>
<evidence type="ECO:0000259" key="8">
    <source>
        <dbReference type="Pfam" id="PF19292"/>
    </source>
</evidence>
<feature type="compositionally biased region" description="Low complexity" evidence="6">
    <location>
        <begin position="1"/>
        <end position="11"/>
    </location>
</feature>